<dbReference type="PANTHER" id="PTHR34220:SF7">
    <property type="entry name" value="SENSOR HISTIDINE KINASE YPDA"/>
    <property type="match status" value="1"/>
</dbReference>
<dbReference type="EMBL" id="JAVRHR010000001">
    <property type="protein sequence ID" value="MDT0606807.1"/>
    <property type="molecule type" value="Genomic_DNA"/>
</dbReference>
<dbReference type="Proteomes" id="UP001255246">
    <property type="component" value="Unassembled WGS sequence"/>
</dbReference>
<dbReference type="InterPro" id="IPR050640">
    <property type="entry name" value="Bact_2-comp_sensor_kinase"/>
</dbReference>
<comment type="caution">
    <text evidence="3">The sequence shown here is derived from an EMBL/GenBank/DDBJ whole genome shotgun (WGS) entry which is preliminary data.</text>
</comment>
<dbReference type="GO" id="GO:0016301">
    <property type="term" value="F:kinase activity"/>
    <property type="evidence" value="ECO:0007669"/>
    <property type="project" value="UniProtKB-KW"/>
</dbReference>
<evidence type="ECO:0000256" key="1">
    <source>
        <dbReference type="SAM" id="Phobius"/>
    </source>
</evidence>
<feature type="transmembrane region" description="Helical" evidence="1">
    <location>
        <begin position="39"/>
        <end position="57"/>
    </location>
</feature>
<evidence type="ECO:0000313" key="4">
    <source>
        <dbReference type="Proteomes" id="UP001255246"/>
    </source>
</evidence>
<feature type="transmembrane region" description="Helical" evidence="1">
    <location>
        <begin position="69"/>
        <end position="91"/>
    </location>
</feature>
<dbReference type="RefSeq" id="WP_311350350.1">
    <property type="nucleotide sequence ID" value="NZ_JAVRHR010000001.1"/>
</dbReference>
<keyword evidence="4" id="KW-1185">Reference proteome</keyword>
<proteinExistence type="predicted"/>
<keyword evidence="1" id="KW-0472">Membrane</keyword>
<evidence type="ECO:0000313" key="3">
    <source>
        <dbReference type="EMBL" id="MDT0606807.1"/>
    </source>
</evidence>
<reference evidence="3 4" key="1">
    <citation type="submission" date="2023-09" db="EMBL/GenBank/DDBJ databases">
        <authorList>
            <person name="Rey-Velasco X."/>
        </authorList>
    </citation>
    <scope>NUCLEOTIDE SEQUENCE [LARGE SCALE GENOMIC DNA]</scope>
    <source>
        <strain evidence="3 4">F388</strain>
    </source>
</reference>
<evidence type="ECO:0000259" key="2">
    <source>
        <dbReference type="Pfam" id="PF06580"/>
    </source>
</evidence>
<feature type="transmembrane region" description="Helical" evidence="1">
    <location>
        <begin position="121"/>
        <end position="141"/>
    </location>
</feature>
<protein>
    <submittedName>
        <fullName evidence="3">Histidine kinase</fullName>
    </submittedName>
</protein>
<feature type="transmembrane region" description="Helical" evidence="1">
    <location>
        <begin position="12"/>
        <end position="33"/>
    </location>
</feature>
<dbReference type="InterPro" id="IPR010559">
    <property type="entry name" value="Sig_transdc_His_kin_internal"/>
</dbReference>
<keyword evidence="3" id="KW-0808">Transferase</keyword>
<accession>A0ABU3A9C6</accession>
<dbReference type="Gene3D" id="3.30.565.10">
    <property type="entry name" value="Histidine kinase-like ATPase, C-terminal domain"/>
    <property type="match status" value="1"/>
</dbReference>
<sequence length="349" mass="40962">MKKLIKIKEIWIHIIVWICFLSFPIGISFGELGKVDPNFLPRFILQPLVLVYVNYLFLVPKFLLKKKLLAYIIISVLFILFFNVIINSYFFPAPFKKFLELTDTIVLTEQEKMLPFRQLPYAMSFIFSLAFFLLGGVLGLVKEFYKKDKVNQEIKVQSKETELQFLRAQLNPHFLFNSLNSIYSLVRNKSREAPEAVITLSELMRYMLYEAREEMVPLSKEISYIKNFIHLQRFRLKDSSALKLKIIGEYQDKKIPPLLLIPFVENAFKYGTDFNGKTDINIKMEIYNENFFFEIKNKIGLHRKDKINSGIGLNNIENRLRLIYPDNHALKINKNGGTYSVQLELNLSK</sequence>
<dbReference type="PANTHER" id="PTHR34220">
    <property type="entry name" value="SENSOR HISTIDINE KINASE YPDA"/>
    <property type="match status" value="1"/>
</dbReference>
<keyword evidence="1" id="KW-0812">Transmembrane</keyword>
<name>A0ABU3A9C6_9FLAO</name>
<keyword evidence="1" id="KW-1133">Transmembrane helix</keyword>
<keyword evidence="3" id="KW-0418">Kinase</keyword>
<dbReference type="Pfam" id="PF06580">
    <property type="entry name" value="His_kinase"/>
    <property type="match status" value="1"/>
</dbReference>
<gene>
    <name evidence="3" type="ORF">RM706_07185</name>
</gene>
<organism evidence="3 4">
    <name type="scientific">Croceitalea rosinachiae</name>
    <dbReference type="NCBI Taxonomy" id="3075596"/>
    <lineage>
        <taxon>Bacteria</taxon>
        <taxon>Pseudomonadati</taxon>
        <taxon>Bacteroidota</taxon>
        <taxon>Flavobacteriia</taxon>
        <taxon>Flavobacteriales</taxon>
        <taxon>Flavobacteriaceae</taxon>
        <taxon>Croceitalea</taxon>
    </lineage>
</organism>
<dbReference type="InterPro" id="IPR036890">
    <property type="entry name" value="HATPase_C_sf"/>
</dbReference>
<feature type="domain" description="Signal transduction histidine kinase internal region" evidence="2">
    <location>
        <begin position="161"/>
        <end position="238"/>
    </location>
</feature>